<feature type="domain" description="DUF8083" evidence="1">
    <location>
        <begin position="9"/>
        <end position="276"/>
    </location>
</feature>
<evidence type="ECO:0000313" key="2">
    <source>
        <dbReference type="EMBL" id="OIV38660.1"/>
    </source>
</evidence>
<comment type="caution">
    <text evidence="2">The sequence shown here is derived from an EMBL/GenBank/DDBJ whole genome shotgun (WGS) entry which is preliminary data.</text>
</comment>
<dbReference type="Pfam" id="PF26312">
    <property type="entry name" value="DUF8083"/>
    <property type="match status" value="1"/>
</dbReference>
<gene>
    <name evidence="2" type="ORF">BIV57_04525</name>
</gene>
<reference evidence="2 3" key="1">
    <citation type="submission" date="2016-10" db="EMBL/GenBank/DDBJ databases">
        <title>Genome sequence of Streptomyces gilvigriseus MUSC 26.</title>
        <authorList>
            <person name="Lee L.-H."/>
            <person name="Ser H.-L."/>
        </authorList>
    </citation>
    <scope>NUCLEOTIDE SEQUENCE [LARGE SCALE GENOMIC DNA]</scope>
    <source>
        <strain evidence="2 3">MUSC 26</strain>
    </source>
</reference>
<proteinExistence type="predicted"/>
<dbReference type="OrthoDB" id="4961314at2"/>
<dbReference type="EMBL" id="MLCF01000016">
    <property type="protein sequence ID" value="OIV38660.1"/>
    <property type="molecule type" value="Genomic_DNA"/>
</dbReference>
<protein>
    <recommendedName>
        <fullName evidence="1">DUF8083 domain-containing protein</fullName>
    </recommendedName>
</protein>
<dbReference type="AlphaFoldDB" id="A0A1J7CAV5"/>
<evidence type="ECO:0000313" key="3">
    <source>
        <dbReference type="Proteomes" id="UP000243342"/>
    </source>
</evidence>
<dbReference type="InterPro" id="IPR058396">
    <property type="entry name" value="DUF8083"/>
</dbReference>
<keyword evidence="3" id="KW-1185">Reference proteome</keyword>
<accession>A0A1J7CAV5</accession>
<dbReference type="STRING" id="1428644.BIV57_04525"/>
<organism evidence="2 3">
    <name type="scientific">Mangrovactinospora gilvigrisea</name>
    <dbReference type="NCBI Taxonomy" id="1428644"/>
    <lineage>
        <taxon>Bacteria</taxon>
        <taxon>Bacillati</taxon>
        <taxon>Actinomycetota</taxon>
        <taxon>Actinomycetes</taxon>
        <taxon>Kitasatosporales</taxon>
        <taxon>Streptomycetaceae</taxon>
        <taxon>Mangrovactinospora</taxon>
    </lineage>
</organism>
<dbReference type="RefSeq" id="WP_071655349.1">
    <property type="nucleotide sequence ID" value="NZ_MLCF01000016.1"/>
</dbReference>
<dbReference type="Proteomes" id="UP000243342">
    <property type="component" value="Unassembled WGS sequence"/>
</dbReference>
<name>A0A1J7CAV5_9ACTN</name>
<sequence>MRTSLLAPYAAYLRVYEPLAAFPEPERSHWYDYAAGGELPSAQDEVRSSLAGLTAVPPRVVPERESREAFVAVADGVTHICPWTTQLRVRLALEEAVRLLPDPALEAALPAVLREQLQGDFERWRDKNPDARPWIQQAAWHVPVRWFVLFDGSERSYQPGGGGVPPALSYRTSMTRARQRTARGLRVLRDAMEDDGLLSAGLEQVGRWLEEFHPRSLVELDYGGLVHALPPERLAEDVSAADVTEGLAALREGDGAAAGVAYRRLHERWRGVQQLQFAN</sequence>
<evidence type="ECO:0000259" key="1">
    <source>
        <dbReference type="Pfam" id="PF26312"/>
    </source>
</evidence>